<feature type="chain" id="PRO_5032771738" evidence="1">
    <location>
        <begin position="24"/>
        <end position="112"/>
    </location>
</feature>
<gene>
    <name evidence="2" type="ORF">GCM10011487_14360</name>
</gene>
<dbReference type="Proteomes" id="UP000445000">
    <property type="component" value="Unassembled WGS sequence"/>
</dbReference>
<dbReference type="AlphaFoldDB" id="A0A829Y9M5"/>
<organism evidence="2 3">
    <name type="scientific">Steroidobacter agaridevorans</name>
    <dbReference type="NCBI Taxonomy" id="2695856"/>
    <lineage>
        <taxon>Bacteria</taxon>
        <taxon>Pseudomonadati</taxon>
        <taxon>Pseudomonadota</taxon>
        <taxon>Gammaproteobacteria</taxon>
        <taxon>Steroidobacterales</taxon>
        <taxon>Steroidobacteraceae</taxon>
        <taxon>Steroidobacter</taxon>
    </lineage>
</organism>
<accession>A0A829Y9M5</accession>
<evidence type="ECO:0000313" key="2">
    <source>
        <dbReference type="EMBL" id="GFE79436.1"/>
    </source>
</evidence>
<evidence type="ECO:0000313" key="3">
    <source>
        <dbReference type="Proteomes" id="UP000445000"/>
    </source>
</evidence>
<keyword evidence="3" id="KW-1185">Reference proteome</keyword>
<keyword evidence="1" id="KW-0732">Signal</keyword>
<sequence>MITRFRSIVAVSLLMASSTAAHAYTECTGNVTRIWNDGTTWVWFDTGLVWGLWPADDEQNLNGKDRSKNILALATTAMVSGRSVTVRFVNDGVSCSGQQTANKVWGLYLNSM</sequence>
<comment type="caution">
    <text evidence="2">The sequence shown here is derived from an EMBL/GenBank/DDBJ whole genome shotgun (WGS) entry which is preliminary data.</text>
</comment>
<evidence type="ECO:0000256" key="1">
    <source>
        <dbReference type="SAM" id="SignalP"/>
    </source>
</evidence>
<feature type="signal peptide" evidence="1">
    <location>
        <begin position="1"/>
        <end position="23"/>
    </location>
</feature>
<protein>
    <submittedName>
        <fullName evidence="2">Uncharacterized protein</fullName>
    </submittedName>
</protein>
<proteinExistence type="predicted"/>
<reference evidence="3" key="1">
    <citation type="submission" date="2020-01" db="EMBL/GenBank/DDBJ databases">
        <title>'Steroidobacter agaridevorans' sp. nov., agar-degrading bacteria isolated from rhizosphere soils.</title>
        <authorList>
            <person name="Ikenaga M."/>
            <person name="Kataoka M."/>
            <person name="Murouchi A."/>
            <person name="Katsuragi S."/>
            <person name="Sakai M."/>
        </authorList>
    </citation>
    <scope>NUCLEOTIDE SEQUENCE [LARGE SCALE GENOMIC DNA]</scope>
    <source>
        <strain evidence="3">YU21-B</strain>
    </source>
</reference>
<dbReference type="RefSeq" id="WP_161811105.1">
    <property type="nucleotide sequence ID" value="NZ_BLJN01000001.1"/>
</dbReference>
<dbReference type="EMBL" id="BLJN01000001">
    <property type="protein sequence ID" value="GFE79436.1"/>
    <property type="molecule type" value="Genomic_DNA"/>
</dbReference>
<name>A0A829Y9M5_9GAMM</name>